<dbReference type="Gene3D" id="2.10.109.10">
    <property type="entry name" value="Umud Fragment, subunit A"/>
    <property type="match status" value="1"/>
</dbReference>
<dbReference type="InterPro" id="IPR019533">
    <property type="entry name" value="Peptidase_S26"/>
</dbReference>
<comment type="caution">
    <text evidence="13">The sequence shown here is derived from an EMBL/GenBank/DDBJ whole genome shotgun (WGS) entry which is preliminary data.</text>
</comment>
<feature type="domain" description="Peptidase S26" evidence="12">
    <location>
        <begin position="84"/>
        <end position="120"/>
    </location>
</feature>
<keyword evidence="14" id="KW-1185">Reference proteome</keyword>
<evidence type="ECO:0000256" key="1">
    <source>
        <dbReference type="ARBA" id="ARBA00004434"/>
    </source>
</evidence>
<keyword evidence="9" id="KW-0496">Mitochondrion</keyword>
<comment type="subcellular location">
    <subcellularLocation>
        <location evidence="1">Mitochondrion inner membrane</location>
        <topology evidence="1">Single-pass membrane protein</topology>
    </subcellularLocation>
</comment>
<dbReference type="EMBL" id="LXPE01000002">
    <property type="protein sequence ID" value="OBA28781.1"/>
    <property type="molecule type" value="Genomic_DNA"/>
</dbReference>
<dbReference type="GO" id="GO:0042720">
    <property type="term" value="C:mitochondrial inner membrane peptidase complex"/>
    <property type="evidence" value="ECO:0007669"/>
    <property type="project" value="InterPro"/>
</dbReference>
<dbReference type="GO" id="GO:0006465">
    <property type="term" value="P:signal peptide processing"/>
    <property type="evidence" value="ECO:0007669"/>
    <property type="project" value="InterPro"/>
</dbReference>
<feature type="active site" evidence="11">
    <location>
        <position position="65"/>
    </location>
</feature>
<evidence type="ECO:0000256" key="10">
    <source>
        <dbReference type="ARBA" id="ARBA00023136"/>
    </source>
</evidence>
<proteinExistence type="inferred from homology"/>
<dbReference type="PRINTS" id="PR00727">
    <property type="entry name" value="LEADERPTASE"/>
</dbReference>
<evidence type="ECO:0000256" key="4">
    <source>
        <dbReference type="ARBA" id="ARBA00022670"/>
    </source>
</evidence>
<dbReference type="GO" id="GO:0004252">
    <property type="term" value="F:serine-type endopeptidase activity"/>
    <property type="evidence" value="ECO:0007669"/>
    <property type="project" value="InterPro"/>
</dbReference>
<dbReference type="SUPFAM" id="SSF51306">
    <property type="entry name" value="LexA/Signal peptidase"/>
    <property type="match status" value="1"/>
</dbReference>
<dbReference type="PANTHER" id="PTHR46041:SF2">
    <property type="entry name" value="MITOCHONDRIAL INNER MEMBRANE PROTEASE SUBUNIT 2"/>
    <property type="match status" value="1"/>
</dbReference>
<sequence length="133" mass="15493">PIYLYITNNVLTIGRIQGESMSPTLHSNDYIIINKSFFFDLFYSDLNKNDIIFFKNPEDNTICCKRIVNKEFDVIDSDYKIHELNTVPKNHLFVLGDNTNNSIDSRKYGYVSEGLVVGYVNKKIGFIWPPSRW</sequence>
<gene>
    <name evidence="13" type="ORF">HANVADRAFT_14768</name>
</gene>
<evidence type="ECO:0000256" key="11">
    <source>
        <dbReference type="PIRSR" id="PIRSR600223-1"/>
    </source>
</evidence>
<organism evidence="13 14">
    <name type="scientific">Hanseniaspora valbyensis NRRL Y-1626</name>
    <dbReference type="NCBI Taxonomy" id="766949"/>
    <lineage>
        <taxon>Eukaryota</taxon>
        <taxon>Fungi</taxon>
        <taxon>Dikarya</taxon>
        <taxon>Ascomycota</taxon>
        <taxon>Saccharomycotina</taxon>
        <taxon>Saccharomycetes</taxon>
        <taxon>Saccharomycodales</taxon>
        <taxon>Saccharomycodaceae</taxon>
        <taxon>Hanseniaspora</taxon>
    </lineage>
</organism>
<keyword evidence="6" id="KW-0999">Mitochondrion inner membrane</keyword>
<dbReference type="Pfam" id="PF10502">
    <property type="entry name" value="Peptidase_S26"/>
    <property type="match status" value="2"/>
</dbReference>
<evidence type="ECO:0000259" key="12">
    <source>
        <dbReference type="Pfam" id="PF10502"/>
    </source>
</evidence>
<comment type="similarity">
    <text evidence="2">Belongs to the peptidase S26 family. IMP2 subfamily.</text>
</comment>
<feature type="non-terminal residue" evidence="13">
    <location>
        <position position="1"/>
    </location>
</feature>
<feature type="active site" evidence="11">
    <location>
        <position position="20"/>
    </location>
</feature>
<dbReference type="InterPro" id="IPR000223">
    <property type="entry name" value="Pept_S26A_signal_pept_1"/>
</dbReference>
<reference evidence="14" key="1">
    <citation type="journal article" date="2016" name="Proc. Natl. Acad. Sci. U.S.A.">
        <title>Comparative genomics of biotechnologically important yeasts.</title>
        <authorList>
            <person name="Riley R."/>
            <person name="Haridas S."/>
            <person name="Wolfe K.H."/>
            <person name="Lopes M.R."/>
            <person name="Hittinger C.T."/>
            <person name="Goeker M."/>
            <person name="Salamov A.A."/>
            <person name="Wisecaver J.H."/>
            <person name="Long T.M."/>
            <person name="Calvey C.H."/>
            <person name="Aerts A.L."/>
            <person name="Barry K.W."/>
            <person name="Choi C."/>
            <person name="Clum A."/>
            <person name="Coughlan A.Y."/>
            <person name="Deshpande S."/>
            <person name="Douglass A.P."/>
            <person name="Hanson S.J."/>
            <person name="Klenk H.-P."/>
            <person name="LaButti K.M."/>
            <person name="Lapidus A."/>
            <person name="Lindquist E.A."/>
            <person name="Lipzen A.M."/>
            <person name="Meier-Kolthoff J.P."/>
            <person name="Ohm R.A."/>
            <person name="Otillar R.P."/>
            <person name="Pangilinan J.L."/>
            <person name="Peng Y."/>
            <person name="Rokas A."/>
            <person name="Rosa C.A."/>
            <person name="Scheuner C."/>
            <person name="Sibirny A.A."/>
            <person name="Slot J.C."/>
            <person name="Stielow J.B."/>
            <person name="Sun H."/>
            <person name="Kurtzman C.P."/>
            <person name="Blackwell M."/>
            <person name="Grigoriev I.V."/>
            <person name="Jeffries T.W."/>
        </authorList>
    </citation>
    <scope>NUCLEOTIDE SEQUENCE [LARGE SCALE GENOMIC DNA]</scope>
    <source>
        <strain evidence="14">NRRL Y-1626</strain>
    </source>
</reference>
<dbReference type="AlphaFoldDB" id="A0A1B7TJ58"/>
<name>A0A1B7TJ58_9ASCO</name>
<keyword evidence="8" id="KW-1133">Transmembrane helix</keyword>
<protein>
    <recommendedName>
        <fullName evidence="3">Mitochondrial inner membrane protease subunit 2</fullName>
    </recommendedName>
</protein>
<feature type="non-terminal residue" evidence="13">
    <location>
        <position position="133"/>
    </location>
</feature>
<keyword evidence="7" id="KW-0378">Hydrolase</keyword>
<accession>A0A1B7TJ58</accession>
<evidence type="ECO:0000313" key="14">
    <source>
        <dbReference type="Proteomes" id="UP000092321"/>
    </source>
</evidence>
<dbReference type="Proteomes" id="UP000092321">
    <property type="component" value="Unassembled WGS sequence"/>
</dbReference>
<evidence type="ECO:0000256" key="8">
    <source>
        <dbReference type="ARBA" id="ARBA00022989"/>
    </source>
</evidence>
<dbReference type="OrthoDB" id="9996127at2759"/>
<evidence type="ECO:0000256" key="9">
    <source>
        <dbReference type="ARBA" id="ARBA00023128"/>
    </source>
</evidence>
<keyword evidence="4" id="KW-0645">Protease</keyword>
<evidence type="ECO:0000256" key="7">
    <source>
        <dbReference type="ARBA" id="ARBA00022801"/>
    </source>
</evidence>
<keyword evidence="10" id="KW-0472">Membrane</keyword>
<dbReference type="PANTHER" id="PTHR46041">
    <property type="entry name" value="MITOCHONDRIAL INNER MEMBRANE PROTEASE SUBUNIT 2"/>
    <property type="match status" value="1"/>
</dbReference>
<evidence type="ECO:0000256" key="6">
    <source>
        <dbReference type="ARBA" id="ARBA00022792"/>
    </source>
</evidence>
<evidence type="ECO:0000256" key="5">
    <source>
        <dbReference type="ARBA" id="ARBA00022692"/>
    </source>
</evidence>
<dbReference type="GO" id="GO:0006627">
    <property type="term" value="P:protein processing involved in protein targeting to mitochondrion"/>
    <property type="evidence" value="ECO:0007669"/>
    <property type="project" value="InterPro"/>
</dbReference>
<dbReference type="CDD" id="cd06530">
    <property type="entry name" value="S26_SPase_I"/>
    <property type="match status" value="1"/>
</dbReference>
<dbReference type="InterPro" id="IPR037730">
    <property type="entry name" value="IMP2"/>
</dbReference>
<feature type="domain" description="Peptidase S26" evidence="12">
    <location>
        <begin position="4"/>
        <end position="68"/>
    </location>
</feature>
<dbReference type="PROSITE" id="PS00761">
    <property type="entry name" value="SPASE_I_3"/>
    <property type="match status" value="1"/>
</dbReference>
<evidence type="ECO:0000256" key="2">
    <source>
        <dbReference type="ARBA" id="ARBA00007066"/>
    </source>
</evidence>
<dbReference type="InterPro" id="IPR019758">
    <property type="entry name" value="Pept_S26A_signal_pept_1_CS"/>
</dbReference>
<keyword evidence="5" id="KW-0812">Transmembrane</keyword>
<dbReference type="InterPro" id="IPR036286">
    <property type="entry name" value="LexA/Signal_pep-like_sf"/>
</dbReference>
<evidence type="ECO:0000256" key="3">
    <source>
        <dbReference type="ARBA" id="ARBA00013650"/>
    </source>
</evidence>
<evidence type="ECO:0000313" key="13">
    <source>
        <dbReference type="EMBL" id="OBA28781.1"/>
    </source>
</evidence>